<dbReference type="EMBL" id="MVBK01000128">
    <property type="protein sequence ID" value="OOG21449.1"/>
    <property type="molecule type" value="Genomic_DNA"/>
</dbReference>
<dbReference type="Pfam" id="PF00583">
    <property type="entry name" value="Acetyltransf_1"/>
    <property type="match status" value="1"/>
</dbReference>
<keyword evidence="3" id="KW-1185">Reference proteome</keyword>
<gene>
    <name evidence="2" type="ORF">B1C78_16285</name>
</gene>
<name>A0A1V3N8M6_9GAMM</name>
<dbReference type="RefSeq" id="WP_077280204.1">
    <property type="nucleotide sequence ID" value="NZ_MVBK01000128.1"/>
</dbReference>
<evidence type="ECO:0000259" key="1">
    <source>
        <dbReference type="PROSITE" id="PS51186"/>
    </source>
</evidence>
<comment type="caution">
    <text evidence="2">The sequence shown here is derived from an EMBL/GenBank/DDBJ whole genome shotgun (WGS) entry which is preliminary data.</text>
</comment>
<dbReference type="GO" id="GO:0016747">
    <property type="term" value="F:acyltransferase activity, transferring groups other than amino-acyl groups"/>
    <property type="evidence" value="ECO:0007669"/>
    <property type="project" value="InterPro"/>
</dbReference>
<keyword evidence="2" id="KW-0808">Transferase</keyword>
<sequence>MTQPLSVKRFTGSGVDAWIPELARLRIEVFRAFPYLYDGDPDYEERYLRTYTQSADSVIVLVFDAERIVGASTGLPLADETDNVIAPFRERHMDIQRIFYFGESVLLPGYRGRGLGVRFFDEREDHARALGRFDYTCFCAVDRPRNHPRRPEGYRSLDDFWRKRGYAPVPELKAQFSWQDLDEDRETSKEMTFWMKRLAP</sequence>
<organism evidence="2 3">
    <name type="scientific">Thioalkalivibrio denitrificans</name>
    <dbReference type="NCBI Taxonomy" id="108003"/>
    <lineage>
        <taxon>Bacteria</taxon>
        <taxon>Pseudomonadati</taxon>
        <taxon>Pseudomonadota</taxon>
        <taxon>Gammaproteobacteria</taxon>
        <taxon>Chromatiales</taxon>
        <taxon>Ectothiorhodospiraceae</taxon>
        <taxon>Thioalkalivibrio</taxon>
    </lineage>
</organism>
<feature type="domain" description="N-acetyltransferase" evidence="1">
    <location>
        <begin position="5"/>
        <end position="200"/>
    </location>
</feature>
<evidence type="ECO:0000313" key="2">
    <source>
        <dbReference type="EMBL" id="OOG21449.1"/>
    </source>
</evidence>
<dbReference type="CDD" id="cd04301">
    <property type="entry name" value="NAT_SF"/>
    <property type="match status" value="1"/>
</dbReference>
<reference evidence="2 3" key="1">
    <citation type="submission" date="2017-02" db="EMBL/GenBank/DDBJ databases">
        <title>Genomic diversity within the haloalkaliphilic genus Thioalkalivibrio.</title>
        <authorList>
            <person name="Ahn A.-C."/>
            <person name="Meier-Kolthoff J."/>
            <person name="Overmars L."/>
            <person name="Richter M."/>
            <person name="Woyke T."/>
            <person name="Sorokin D.Y."/>
            <person name="Muyzer G."/>
        </authorList>
    </citation>
    <scope>NUCLEOTIDE SEQUENCE [LARGE SCALE GENOMIC DNA]</scope>
    <source>
        <strain evidence="2 3">ALJD</strain>
    </source>
</reference>
<dbReference type="OrthoDB" id="187903at2"/>
<dbReference type="InterPro" id="IPR016181">
    <property type="entry name" value="Acyl_CoA_acyltransferase"/>
</dbReference>
<dbReference type="STRING" id="108003.B1C78_16285"/>
<dbReference type="AlphaFoldDB" id="A0A1V3N8M6"/>
<evidence type="ECO:0000313" key="3">
    <source>
        <dbReference type="Proteomes" id="UP000189462"/>
    </source>
</evidence>
<dbReference type="SUPFAM" id="SSF55729">
    <property type="entry name" value="Acyl-CoA N-acyltransferases (Nat)"/>
    <property type="match status" value="1"/>
</dbReference>
<protein>
    <submittedName>
        <fullName evidence="2">GNAT family N-acetyltransferase</fullName>
    </submittedName>
</protein>
<proteinExistence type="predicted"/>
<dbReference type="InterPro" id="IPR000182">
    <property type="entry name" value="GNAT_dom"/>
</dbReference>
<accession>A0A1V3N8M6</accession>
<dbReference type="Proteomes" id="UP000189462">
    <property type="component" value="Unassembled WGS sequence"/>
</dbReference>
<dbReference type="Gene3D" id="3.40.630.30">
    <property type="match status" value="1"/>
</dbReference>
<dbReference type="PROSITE" id="PS51186">
    <property type="entry name" value="GNAT"/>
    <property type="match status" value="1"/>
</dbReference>